<dbReference type="Pfam" id="PF01812">
    <property type="entry name" value="5-FTHF_cyc-lig"/>
    <property type="match status" value="1"/>
</dbReference>
<dbReference type="RefSeq" id="WP_111872228.1">
    <property type="nucleotide sequence ID" value="NZ_QLYX01000026.1"/>
</dbReference>
<name>A0A365GV59_9ACTN</name>
<protein>
    <submittedName>
        <fullName evidence="1">5-formyltetrahydrofolate cyclo-ligase</fullName>
    </submittedName>
</protein>
<proteinExistence type="predicted"/>
<organism evidence="1 2">
    <name type="scientific">Actinomadura craniellae</name>
    <dbReference type="NCBI Taxonomy" id="2231787"/>
    <lineage>
        <taxon>Bacteria</taxon>
        <taxon>Bacillati</taxon>
        <taxon>Actinomycetota</taxon>
        <taxon>Actinomycetes</taxon>
        <taxon>Streptosporangiales</taxon>
        <taxon>Thermomonosporaceae</taxon>
        <taxon>Actinomadura</taxon>
    </lineage>
</organism>
<keyword evidence="1" id="KW-0436">Ligase</keyword>
<dbReference type="SUPFAM" id="SSF100950">
    <property type="entry name" value="NagB/RpiA/CoA transferase-like"/>
    <property type="match status" value="1"/>
</dbReference>
<dbReference type="Gene3D" id="3.40.50.10420">
    <property type="entry name" value="NagB/RpiA/CoA transferase-like"/>
    <property type="match status" value="1"/>
</dbReference>
<sequence length="240" mass="26622">MDVDQAKQEARERMWALLEREKVVHELGVHGHIPDFVGSEQAAELLTTLPAWQSARVVKSNPDRAQLPVRARALDEGKLVYMAVPRLADEKPFYELNPAALTAPGIEAARSKVAETLVPKVGLDRMRPIGLVICGTVAVNRYGVRLGKGAGYSDIEFALAQESGLIDPKTVIVTTVHPLQVVDELLPEARHDFRVDFIVTPNEIIACDRHPRPSGLVWDQLNEEKITNIPVLSSRRPHSR</sequence>
<comment type="caution">
    <text evidence="1">The sequence shown here is derived from an EMBL/GenBank/DDBJ whole genome shotgun (WGS) entry which is preliminary data.</text>
</comment>
<dbReference type="OrthoDB" id="3242798at2"/>
<dbReference type="InterPro" id="IPR002698">
    <property type="entry name" value="FTHF_cligase"/>
</dbReference>
<dbReference type="InterPro" id="IPR037171">
    <property type="entry name" value="NagB/RpiA_transferase-like"/>
</dbReference>
<keyword evidence="2" id="KW-1185">Reference proteome</keyword>
<reference evidence="1 2" key="1">
    <citation type="submission" date="2018-06" db="EMBL/GenBank/DDBJ databases">
        <title>Actinomadura craniellae sp. nov. isolated from marine sponge Craniella sp.</title>
        <authorList>
            <person name="Li L."/>
            <person name="Xu Q.H."/>
            <person name="Lin H.W."/>
            <person name="Lu Y.H."/>
        </authorList>
    </citation>
    <scope>NUCLEOTIDE SEQUENCE [LARGE SCALE GENOMIC DNA]</scope>
    <source>
        <strain evidence="1 2">LHW63021</strain>
    </source>
</reference>
<evidence type="ECO:0000313" key="1">
    <source>
        <dbReference type="EMBL" id="RAY10671.1"/>
    </source>
</evidence>
<dbReference type="PANTHER" id="PTHR13017:SF0">
    <property type="entry name" value="METHENYLTETRAHYDROFOLATE SYNTHASE DOMAIN-CONTAINING PROTEIN"/>
    <property type="match status" value="1"/>
</dbReference>
<evidence type="ECO:0000313" key="2">
    <source>
        <dbReference type="Proteomes" id="UP000251891"/>
    </source>
</evidence>
<dbReference type="GO" id="GO:0005737">
    <property type="term" value="C:cytoplasm"/>
    <property type="evidence" value="ECO:0007669"/>
    <property type="project" value="TreeGrafter"/>
</dbReference>
<dbReference type="AlphaFoldDB" id="A0A365GV59"/>
<accession>A0A365GV59</accession>
<dbReference type="EMBL" id="QLYX01000026">
    <property type="protein sequence ID" value="RAY10671.1"/>
    <property type="molecule type" value="Genomic_DNA"/>
</dbReference>
<dbReference type="PANTHER" id="PTHR13017">
    <property type="entry name" value="5-FORMYLTETRAHYDROFOLATE CYCLO-LIGASE-RELATED"/>
    <property type="match status" value="1"/>
</dbReference>
<dbReference type="Proteomes" id="UP000251891">
    <property type="component" value="Unassembled WGS sequence"/>
</dbReference>
<gene>
    <name evidence="1" type="ORF">DPM19_34000</name>
</gene>
<dbReference type="InterPro" id="IPR024185">
    <property type="entry name" value="FTHF_cligase-like_sf"/>
</dbReference>
<dbReference type="GO" id="GO:0016874">
    <property type="term" value="F:ligase activity"/>
    <property type="evidence" value="ECO:0007669"/>
    <property type="project" value="UniProtKB-KW"/>
</dbReference>